<dbReference type="SUPFAM" id="SSF51395">
    <property type="entry name" value="FMN-linked oxidoreductases"/>
    <property type="match status" value="1"/>
</dbReference>
<evidence type="ECO:0000256" key="1">
    <source>
        <dbReference type="ARBA" id="ARBA00022630"/>
    </source>
</evidence>
<dbReference type="OrthoDB" id="9772736at2"/>
<dbReference type="InterPro" id="IPR013785">
    <property type="entry name" value="Aldolase_TIM"/>
</dbReference>
<dbReference type="InterPro" id="IPR051799">
    <property type="entry name" value="NADH_flavin_oxidoreductase"/>
</dbReference>
<keyword evidence="2" id="KW-0560">Oxidoreductase</keyword>
<gene>
    <name evidence="4" type="ORF">LF65_01970</name>
</gene>
<reference evidence="5" key="1">
    <citation type="submission" date="2014-12" db="EMBL/GenBank/DDBJ databases">
        <title>Genome sequence of Clostridium beijerinckii strain 59B.</title>
        <authorList>
            <person name="Little G.T."/>
            <person name="Minton N.P."/>
        </authorList>
    </citation>
    <scope>NUCLEOTIDE SEQUENCE [LARGE SCALE GENOMIC DNA]</scope>
    <source>
        <strain evidence="5">59B</strain>
    </source>
</reference>
<dbReference type="EMBL" id="CP010086">
    <property type="protein sequence ID" value="AJG98568.1"/>
    <property type="molecule type" value="Genomic_DNA"/>
</dbReference>
<dbReference type="CDD" id="cd02803">
    <property type="entry name" value="OYE_like_FMN_family"/>
    <property type="match status" value="1"/>
</dbReference>
<evidence type="ECO:0000313" key="5">
    <source>
        <dbReference type="Proteomes" id="UP000031866"/>
    </source>
</evidence>
<dbReference type="GO" id="GO:0016491">
    <property type="term" value="F:oxidoreductase activity"/>
    <property type="evidence" value="ECO:0007669"/>
    <property type="project" value="UniProtKB-KW"/>
</dbReference>
<evidence type="ECO:0000256" key="2">
    <source>
        <dbReference type="ARBA" id="ARBA00023002"/>
    </source>
</evidence>
<dbReference type="Gene3D" id="3.20.20.70">
    <property type="entry name" value="Aldolase class I"/>
    <property type="match status" value="1"/>
</dbReference>
<dbReference type="InterPro" id="IPR001155">
    <property type="entry name" value="OxRdtase_FMN_N"/>
</dbReference>
<dbReference type="RefSeq" id="WP_041895841.1">
    <property type="nucleotide sequence ID" value="NZ_CP010086.2"/>
</dbReference>
<evidence type="ECO:0000259" key="3">
    <source>
        <dbReference type="Pfam" id="PF00724"/>
    </source>
</evidence>
<dbReference type="STRING" id="1520.LF65_01970"/>
<feature type="domain" description="NADH:flavin oxidoreductase/NADH oxidase N-terminal" evidence="3">
    <location>
        <begin position="3"/>
        <end position="251"/>
    </location>
</feature>
<dbReference type="PANTHER" id="PTHR43656:SF2">
    <property type="entry name" value="BINDING OXIDOREDUCTASE, PUTATIVE (AFU_ORTHOLOGUE AFUA_2G08260)-RELATED"/>
    <property type="match status" value="1"/>
</dbReference>
<sequence length="396" mass="44028">MNKVFEPTKLAGITFSNRIIRSATHEGMGDENGNPTEQLFKKYKALAKGGVGGIITGFVGVSQQGKASSYNMCMIDKTENVEAFKELTSRIHEMGTPIIAQLAHCGGQTKEEVTKMPVVAPSKISDYKADEMSKTEILEAIEAFVRGIKNAKEAGFDGVQIHVAHGYLLSEFVSPRMNRRKDEWGGSTENRFRVIKMIFEKARNAVGDYPIIVKLNGYETLKNGMKIDESVKLAQLLEQVGCDGIEVSNGTMKAPLAIFRGEVPWDIIVEHDKRLRKMPEFMKKSLGIVVKRIVPQPKLKVMYNLEVAMKIKESVKIPVIVVGGISRLEEIEDIINNDKCDAVSMSRPFILESDLVNKFKTGKQTQAKCIQCNYCAIGTEIGPLRCYYGKVPVKKS</sequence>
<proteinExistence type="predicted"/>
<protein>
    <submittedName>
        <fullName evidence="4">NADH:flavin oxidoreductase</fullName>
    </submittedName>
</protein>
<accession>A0A0B5QNZ1</accession>
<evidence type="ECO:0000313" key="4">
    <source>
        <dbReference type="EMBL" id="AJG98568.1"/>
    </source>
</evidence>
<organism evidence="4 5">
    <name type="scientific">Clostridium beijerinckii</name>
    <name type="common">Clostridium MP</name>
    <dbReference type="NCBI Taxonomy" id="1520"/>
    <lineage>
        <taxon>Bacteria</taxon>
        <taxon>Bacillati</taxon>
        <taxon>Bacillota</taxon>
        <taxon>Clostridia</taxon>
        <taxon>Eubacteriales</taxon>
        <taxon>Clostridiaceae</taxon>
        <taxon>Clostridium</taxon>
    </lineage>
</organism>
<dbReference type="GO" id="GO:0010181">
    <property type="term" value="F:FMN binding"/>
    <property type="evidence" value="ECO:0007669"/>
    <property type="project" value="InterPro"/>
</dbReference>
<dbReference type="KEGG" id="cbei:LF65_01970"/>
<dbReference type="Pfam" id="PF00724">
    <property type="entry name" value="Oxidored_FMN"/>
    <property type="match status" value="2"/>
</dbReference>
<dbReference type="Proteomes" id="UP000031866">
    <property type="component" value="Chromosome"/>
</dbReference>
<name>A0A0B5QNZ1_CLOBE</name>
<dbReference type="AlphaFoldDB" id="A0A0B5QNZ1"/>
<keyword evidence="1" id="KW-0285">Flavoprotein</keyword>
<dbReference type="PANTHER" id="PTHR43656">
    <property type="entry name" value="BINDING OXIDOREDUCTASE, PUTATIVE (AFU_ORTHOLOGUE AFUA_2G08260)-RELATED"/>
    <property type="match status" value="1"/>
</dbReference>
<feature type="domain" description="NADH:flavin oxidoreductase/NADH oxidase N-terminal" evidence="3">
    <location>
        <begin position="301"/>
        <end position="365"/>
    </location>
</feature>